<evidence type="ECO:0000313" key="2">
    <source>
        <dbReference type="Proteomes" id="UP000199506"/>
    </source>
</evidence>
<reference evidence="1 2" key="1">
    <citation type="submission" date="2016-10" db="EMBL/GenBank/DDBJ databases">
        <authorList>
            <person name="de Groot N.N."/>
        </authorList>
    </citation>
    <scope>NUCLEOTIDE SEQUENCE [LARGE SCALE GENOMIC DNA]</scope>
    <source>
        <strain evidence="1 2">DSM 11978</strain>
    </source>
</reference>
<dbReference type="AlphaFoldDB" id="A0A1H7HS95"/>
<sequence>MLPGAEFSVENVMGIHELIFKEVVTQKRDCGTAMVGSSIYHQGAESQCIEYVASAISGLIATYLMLMY</sequence>
<organism evidence="1 2">
    <name type="scientific">Methanobrevibacter gottschalkii</name>
    <dbReference type="NCBI Taxonomy" id="190974"/>
    <lineage>
        <taxon>Archaea</taxon>
        <taxon>Methanobacteriati</taxon>
        <taxon>Methanobacteriota</taxon>
        <taxon>Methanomada group</taxon>
        <taxon>Methanobacteria</taxon>
        <taxon>Methanobacteriales</taxon>
        <taxon>Methanobacteriaceae</taxon>
        <taxon>Methanobrevibacter</taxon>
    </lineage>
</organism>
<evidence type="ECO:0000313" key="1">
    <source>
        <dbReference type="EMBL" id="SEK53263.1"/>
    </source>
</evidence>
<dbReference type="EMBL" id="FOAK01000003">
    <property type="protein sequence ID" value="SEK53263.1"/>
    <property type="molecule type" value="Genomic_DNA"/>
</dbReference>
<protein>
    <submittedName>
        <fullName evidence="1">Uncharacterized protein</fullName>
    </submittedName>
</protein>
<proteinExistence type="predicted"/>
<gene>
    <name evidence="1" type="ORF">SAMN05216439_1056</name>
</gene>
<name>A0A1H7HS95_9EURY</name>
<accession>A0A1H7HS95</accession>
<dbReference type="Proteomes" id="UP000199506">
    <property type="component" value="Unassembled WGS sequence"/>
</dbReference>